<feature type="domain" description="Flp pilus assembly protein RcpC/CpaB" evidence="3">
    <location>
        <begin position="148"/>
        <end position="251"/>
    </location>
</feature>
<name>A0A5P0YYR6_9ACTN</name>
<evidence type="ECO:0000256" key="2">
    <source>
        <dbReference type="SAM" id="Phobius"/>
    </source>
</evidence>
<keyword evidence="2" id="KW-1133">Transmembrane helix</keyword>
<dbReference type="Pfam" id="PF16976">
    <property type="entry name" value="RcpC"/>
    <property type="match status" value="1"/>
</dbReference>
<feature type="region of interest" description="Disordered" evidence="1">
    <location>
        <begin position="93"/>
        <end position="118"/>
    </location>
</feature>
<reference evidence="4" key="3">
    <citation type="journal article" name="Syst. Appl. Microbiol.">
        <title>Streptomyces alkaliterrae sp. nov., isolated from an alkaline soil, and emended descriptions of Streptomyces alkaliphilus, Streptomyces calidiresistens and Streptomyces durbertensis.</title>
        <authorList>
            <person name="Swiecimska M."/>
            <person name="Golinska P."/>
            <person name="Nouioui I."/>
            <person name="Wypij M."/>
            <person name="Rai M."/>
            <person name="Sangal V."/>
            <person name="Goodfellow M."/>
        </authorList>
    </citation>
    <scope>NUCLEOTIDE SEQUENCE</scope>
    <source>
        <strain evidence="4">OF8</strain>
    </source>
</reference>
<organism evidence="5 6">
    <name type="scientific">Streptomyces alkaliterrae</name>
    <dbReference type="NCBI Taxonomy" id="2213162"/>
    <lineage>
        <taxon>Bacteria</taxon>
        <taxon>Bacillati</taxon>
        <taxon>Actinomycetota</taxon>
        <taxon>Actinomycetes</taxon>
        <taxon>Kitasatosporales</taxon>
        <taxon>Streptomycetaceae</taxon>
        <taxon>Streptomyces</taxon>
    </lineage>
</organism>
<evidence type="ECO:0000313" key="4">
    <source>
        <dbReference type="EMBL" id="MBB1261658.1"/>
    </source>
</evidence>
<keyword evidence="2" id="KW-0472">Membrane</keyword>
<dbReference type="Proteomes" id="UP000517765">
    <property type="component" value="Unassembled WGS sequence"/>
</dbReference>
<comment type="caution">
    <text evidence="5">The sequence shown here is derived from an EMBL/GenBank/DDBJ whole genome shotgun (WGS) entry which is preliminary data.</text>
</comment>
<dbReference type="Proteomes" id="UP000320857">
    <property type="component" value="Unassembled WGS sequence"/>
</dbReference>
<evidence type="ECO:0000313" key="6">
    <source>
        <dbReference type="Proteomes" id="UP000320857"/>
    </source>
</evidence>
<evidence type="ECO:0000313" key="5">
    <source>
        <dbReference type="EMBL" id="MQS04687.1"/>
    </source>
</evidence>
<dbReference type="AlphaFoldDB" id="A0A5P0YYR6"/>
<evidence type="ECO:0000313" key="7">
    <source>
        <dbReference type="Proteomes" id="UP000517765"/>
    </source>
</evidence>
<feature type="compositionally biased region" description="Low complexity" evidence="1">
    <location>
        <begin position="109"/>
        <end position="118"/>
    </location>
</feature>
<keyword evidence="6" id="KW-1185">Reference proteome</keyword>
<dbReference type="OrthoDB" id="4808509at2"/>
<proteinExistence type="predicted"/>
<feature type="transmembrane region" description="Helical" evidence="2">
    <location>
        <begin position="69"/>
        <end position="86"/>
    </location>
</feature>
<keyword evidence="2" id="KW-0812">Transmembrane</keyword>
<reference evidence="5 6" key="1">
    <citation type="submission" date="2019-10" db="EMBL/GenBank/DDBJ databases">
        <title>Streptomyces sp. nov., a novel actinobacterium isolated from alkaline environment.</title>
        <authorList>
            <person name="Golinska P."/>
        </authorList>
    </citation>
    <scope>NUCLEOTIDE SEQUENCE [LARGE SCALE GENOMIC DNA]</scope>
    <source>
        <strain evidence="5 6">OF1</strain>
    </source>
</reference>
<sequence>MSVSPSFRTSGPSPGHSRSASRGRRGARGSPGSAVPPPRSVPSFDPLRVGPGGPCGRLRRVLPPAGRRGALVLTLIMALVGLILLGRGTDSVSAPDDAAGRSTGQATTAERAASGADEAAAERADAQAGERAAGGEAAAPRAAARVLVPVRISDADVVRLLQPGDRVDVFASPTGLPAGFVGEARPGATGATRLVARRAKVAKVPARRAAETGRDIGRPVEAEHIPGAGGALVVLAVPPSAARELAGAAADSLSVALW</sequence>
<gene>
    <name evidence="5" type="ORF">FNX44_023010</name>
    <name evidence="4" type="ORF">H3147_22995</name>
</gene>
<dbReference type="InterPro" id="IPR031571">
    <property type="entry name" value="RcpC_dom"/>
</dbReference>
<evidence type="ECO:0000259" key="3">
    <source>
        <dbReference type="Pfam" id="PF16976"/>
    </source>
</evidence>
<protein>
    <recommendedName>
        <fullName evidence="3">Flp pilus assembly protein RcpC/CpaB domain-containing protein</fullName>
    </recommendedName>
</protein>
<dbReference type="EMBL" id="VJYK02000332">
    <property type="protein sequence ID" value="MQS04687.1"/>
    <property type="molecule type" value="Genomic_DNA"/>
</dbReference>
<reference evidence="7" key="2">
    <citation type="submission" date="2020-05" db="EMBL/GenBank/DDBJ databases">
        <title>Classification of alakaliphilic streptomycetes isolated from an alkaline soil next to Lonar Crater, India and a proposal for the recognition of Streptomyces alkaliterrae sp. nov.</title>
        <authorList>
            <person name="Golinska P."/>
        </authorList>
    </citation>
    <scope>NUCLEOTIDE SEQUENCE [LARGE SCALE GENOMIC DNA]</scope>
    <source>
        <strain evidence="7">OF8</strain>
    </source>
</reference>
<evidence type="ECO:0000256" key="1">
    <source>
        <dbReference type="SAM" id="MobiDB-lite"/>
    </source>
</evidence>
<feature type="region of interest" description="Disordered" evidence="1">
    <location>
        <begin position="1"/>
        <end position="61"/>
    </location>
</feature>
<dbReference type="EMBL" id="JABJXA010000194">
    <property type="protein sequence ID" value="MBB1261658.1"/>
    <property type="molecule type" value="Genomic_DNA"/>
</dbReference>
<accession>A0A5P0YYR6</accession>